<dbReference type="Pfam" id="PF00566">
    <property type="entry name" value="RabGAP-TBC"/>
    <property type="match status" value="1"/>
</dbReference>
<feature type="domain" description="Rab-GAP TBC" evidence="2">
    <location>
        <begin position="51"/>
        <end position="261"/>
    </location>
</feature>
<dbReference type="Gene3D" id="1.10.472.80">
    <property type="entry name" value="Ypt/Rab-GAP domain of gyp1p, domain 3"/>
    <property type="match status" value="1"/>
</dbReference>
<dbReference type="GO" id="GO:0005096">
    <property type="term" value="F:GTPase activator activity"/>
    <property type="evidence" value="ECO:0007669"/>
    <property type="project" value="UniProtKB-KW"/>
</dbReference>
<keyword evidence="1" id="KW-0343">GTPase activation</keyword>
<evidence type="ECO:0000259" key="2">
    <source>
        <dbReference type="PROSITE" id="PS50086"/>
    </source>
</evidence>
<sequence length="324" mass="37711">MGDEEGVLVESESVPFALQTPIEREEFESWLDSDGRVRDLDLLRRRAYFGGVAPGLRRECWKWLLGCYPAGSTAAERRALLEGKRGEYLQLQGQWASISAEQEARFAKFRDRKHRIDKDVVRTDRQQPIFAEEGSDGLQALRRVLLTYTFFNFDLSYCQGMSDLAAPMLVVMEDEVEAFWGFQRLMDKMERNFQKDQIGMHTQLQRLDELCRVCEPDLHDYLTKADCSNFFFCFRWLLILYKREFWFGDVLRVWEAMLSGVRGPEMHLFLAVGILGRNKHAIMGQKMGFDDILKFVNGLASSMDWRQVLGDGDAAYVRYRQMSI</sequence>
<dbReference type="Gene3D" id="1.10.8.270">
    <property type="entry name" value="putative rabgap domain of human tbc1 domain family member 14 like domains"/>
    <property type="match status" value="1"/>
</dbReference>
<evidence type="ECO:0000256" key="1">
    <source>
        <dbReference type="ARBA" id="ARBA00022468"/>
    </source>
</evidence>
<dbReference type="InterPro" id="IPR000195">
    <property type="entry name" value="Rab-GAP-TBC_dom"/>
</dbReference>
<dbReference type="SMART" id="SM00164">
    <property type="entry name" value="TBC"/>
    <property type="match status" value="1"/>
</dbReference>
<dbReference type="SUPFAM" id="SSF47923">
    <property type="entry name" value="Ypt/Rab-GAP domain of gyp1p"/>
    <property type="match status" value="2"/>
</dbReference>
<gene>
    <name evidence="3" type="ORF">HAND00432_LOCUS30445</name>
</gene>
<proteinExistence type="predicted"/>
<dbReference type="EMBL" id="HBFX01050542">
    <property type="protein sequence ID" value="CAD8979435.1"/>
    <property type="molecule type" value="Transcribed_RNA"/>
</dbReference>
<protein>
    <recommendedName>
        <fullName evidence="2">Rab-GAP TBC domain-containing protein</fullName>
    </recommendedName>
</protein>
<evidence type="ECO:0000313" key="3">
    <source>
        <dbReference type="EMBL" id="CAD8979435.1"/>
    </source>
</evidence>
<accession>A0A6U5BHK9</accession>
<name>A0A6U5BHK9_HEMAN</name>
<dbReference type="InterPro" id="IPR035969">
    <property type="entry name" value="Rab-GAP_TBC_sf"/>
</dbReference>
<dbReference type="AlphaFoldDB" id="A0A6U5BHK9"/>
<dbReference type="PANTHER" id="PTHR22957">
    <property type="entry name" value="TBC1 DOMAIN FAMILY MEMBER GTPASE-ACTIVATING PROTEIN"/>
    <property type="match status" value="1"/>
</dbReference>
<dbReference type="PROSITE" id="PS50086">
    <property type="entry name" value="TBC_RABGAP"/>
    <property type="match status" value="1"/>
</dbReference>
<dbReference type="PANTHER" id="PTHR22957:SF502">
    <property type="entry name" value="SMALL G PROTEIN SIGNALING MODULATOR 2-RELATED"/>
    <property type="match status" value="1"/>
</dbReference>
<organism evidence="3">
    <name type="scientific">Hemiselmis andersenii</name>
    <name type="common">Cryptophyte alga</name>
    <dbReference type="NCBI Taxonomy" id="464988"/>
    <lineage>
        <taxon>Eukaryota</taxon>
        <taxon>Cryptophyceae</taxon>
        <taxon>Cryptomonadales</taxon>
        <taxon>Hemiselmidaceae</taxon>
        <taxon>Hemiselmis</taxon>
    </lineage>
</organism>
<reference evidence="3" key="1">
    <citation type="submission" date="2021-01" db="EMBL/GenBank/DDBJ databases">
        <authorList>
            <person name="Corre E."/>
            <person name="Pelletier E."/>
            <person name="Niang G."/>
            <person name="Scheremetjew M."/>
            <person name="Finn R."/>
            <person name="Kale V."/>
            <person name="Holt S."/>
            <person name="Cochrane G."/>
            <person name="Meng A."/>
            <person name="Brown T."/>
            <person name="Cohen L."/>
        </authorList>
    </citation>
    <scope>NUCLEOTIDE SEQUENCE</scope>
    <source>
        <strain evidence="3">CCMP644</strain>
    </source>
</reference>